<keyword evidence="9" id="KW-1185">Reference proteome</keyword>
<dbReference type="Pfam" id="PF03741">
    <property type="entry name" value="TerC"/>
    <property type="match status" value="1"/>
</dbReference>
<dbReference type="Proteomes" id="UP000252004">
    <property type="component" value="Chromosome"/>
</dbReference>
<evidence type="ECO:0000256" key="1">
    <source>
        <dbReference type="ARBA" id="ARBA00004141"/>
    </source>
</evidence>
<keyword evidence="4 7" id="KW-1133">Transmembrane helix</keyword>
<dbReference type="PANTHER" id="PTHR30238">
    <property type="entry name" value="MEMBRANE BOUND PREDICTED REDOX MODULATOR"/>
    <property type="match status" value="1"/>
</dbReference>
<evidence type="ECO:0000256" key="7">
    <source>
        <dbReference type="SAM" id="Phobius"/>
    </source>
</evidence>
<reference evidence="8 9" key="1">
    <citation type="submission" date="2018-01" db="EMBL/GenBank/DDBJ databases">
        <title>Draft genome Sequence of streptomyces globosus LZH-48.</title>
        <authorList>
            <person name="Ran K."/>
            <person name="Li Z."/>
            <person name="Wei S."/>
            <person name="Dong R."/>
        </authorList>
    </citation>
    <scope>NUCLEOTIDE SEQUENCE [LARGE SCALE GENOMIC DNA]</scope>
    <source>
        <strain evidence="8 9">LZH-48</strain>
    </source>
</reference>
<gene>
    <name evidence="8" type="ORF">C0216_09960</name>
</gene>
<evidence type="ECO:0000313" key="8">
    <source>
        <dbReference type="EMBL" id="AXE23743.1"/>
    </source>
</evidence>
<comment type="similarity">
    <text evidence="2">Belongs to the TerC family.</text>
</comment>
<feature type="transmembrane region" description="Helical" evidence="7">
    <location>
        <begin position="222"/>
        <end position="240"/>
    </location>
</feature>
<accession>A0A344TYM2</accession>
<feature type="transmembrane region" description="Helical" evidence="7">
    <location>
        <begin position="193"/>
        <end position="216"/>
    </location>
</feature>
<dbReference type="InterPro" id="IPR005496">
    <property type="entry name" value="Integral_membrane_TerC"/>
</dbReference>
<evidence type="ECO:0000256" key="4">
    <source>
        <dbReference type="ARBA" id="ARBA00022989"/>
    </source>
</evidence>
<organism evidence="8 9">
    <name type="scientific">Streptomyces globosus</name>
    <dbReference type="NCBI Taxonomy" id="68209"/>
    <lineage>
        <taxon>Bacteria</taxon>
        <taxon>Bacillati</taxon>
        <taxon>Actinomycetota</taxon>
        <taxon>Actinomycetes</taxon>
        <taxon>Kitasatosporales</taxon>
        <taxon>Streptomycetaceae</taxon>
        <taxon>Streptomyces</taxon>
    </lineage>
</organism>
<name>A0A344TYM2_9ACTN</name>
<dbReference type="InterPro" id="IPR022369">
    <property type="entry name" value="Integral_membrane_TerC_rswitch"/>
</dbReference>
<evidence type="ECO:0000256" key="3">
    <source>
        <dbReference type="ARBA" id="ARBA00022692"/>
    </source>
</evidence>
<evidence type="ECO:0000256" key="5">
    <source>
        <dbReference type="ARBA" id="ARBA00023136"/>
    </source>
</evidence>
<evidence type="ECO:0000256" key="2">
    <source>
        <dbReference type="ARBA" id="ARBA00007511"/>
    </source>
</evidence>
<feature type="compositionally biased region" description="Pro residues" evidence="6">
    <location>
        <begin position="324"/>
        <end position="340"/>
    </location>
</feature>
<dbReference type="KEGG" id="sgz:C0216_09960"/>
<sequence length="340" mass="36868">MLDVPLWLWIAFAATVVVSLAVDLLAHRSAHVIGFKEAAAWSGLWVGLALAFGGVVFLVLGTTAGTEYTTAWLLEKSLSVDNLFVFAVIFGYFKVPRAYQHRVLFFGVIGALVFRGVFLTLGVAAVSRFTAVLFAFAALLFYSTYKLLKEEEDFDPGSSLAVRMLRRIVPVRDEYEGTKFFVREAGKRVATPLLAVVVAIEAADLIFAVDSVPAVLAVSDDIFIVYTSNAFAILGLRALYFMLAGLLDRFHYLNTGLAVILSFIGVKLILQASHKMISPSIPEIPSPLSLAVIAAILTVSIVFSLRLPAPARPPTAGDAEDRQPPAPPDPPDPPPPPRRQ</sequence>
<feature type="transmembrane region" description="Helical" evidence="7">
    <location>
        <begin position="129"/>
        <end position="148"/>
    </location>
</feature>
<dbReference type="GO" id="GO:0016020">
    <property type="term" value="C:membrane"/>
    <property type="evidence" value="ECO:0007669"/>
    <property type="project" value="UniProtKB-SubCell"/>
</dbReference>
<comment type="subcellular location">
    <subcellularLocation>
        <location evidence="1">Membrane</location>
        <topology evidence="1">Multi-pass membrane protein</topology>
    </subcellularLocation>
</comment>
<dbReference type="RefSeq" id="WP_114054922.1">
    <property type="nucleotide sequence ID" value="NZ_CP030862.1"/>
</dbReference>
<keyword evidence="3 7" id="KW-0812">Transmembrane</keyword>
<protein>
    <submittedName>
        <fullName evidence="8">TerC family protein</fullName>
    </submittedName>
</protein>
<keyword evidence="5 7" id="KW-0472">Membrane</keyword>
<evidence type="ECO:0000313" key="9">
    <source>
        <dbReference type="Proteomes" id="UP000252004"/>
    </source>
</evidence>
<feature type="transmembrane region" description="Helical" evidence="7">
    <location>
        <begin position="72"/>
        <end position="92"/>
    </location>
</feature>
<dbReference type="AlphaFoldDB" id="A0A344TYM2"/>
<dbReference type="EMBL" id="CP030862">
    <property type="protein sequence ID" value="AXE23743.1"/>
    <property type="molecule type" value="Genomic_DNA"/>
</dbReference>
<dbReference type="NCBIfam" id="TIGR03718">
    <property type="entry name" value="R_switched_Alx"/>
    <property type="match status" value="1"/>
</dbReference>
<feature type="region of interest" description="Disordered" evidence="6">
    <location>
        <begin position="311"/>
        <end position="340"/>
    </location>
</feature>
<feature type="transmembrane region" description="Helical" evidence="7">
    <location>
        <begin position="252"/>
        <end position="272"/>
    </location>
</feature>
<feature type="transmembrane region" description="Helical" evidence="7">
    <location>
        <begin position="38"/>
        <end position="60"/>
    </location>
</feature>
<evidence type="ECO:0000256" key="6">
    <source>
        <dbReference type="SAM" id="MobiDB-lite"/>
    </source>
</evidence>
<proteinExistence type="inferred from homology"/>
<dbReference type="OrthoDB" id="5242957at2"/>
<feature type="transmembrane region" description="Helical" evidence="7">
    <location>
        <begin position="104"/>
        <end position="123"/>
    </location>
</feature>
<feature type="transmembrane region" description="Helical" evidence="7">
    <location>
        <begin position="6"/>
        <end position="26"/>
    </location>
</feature>
<feature type="transmembrane region" description="Helical" evidence="7">
    <location>
        <begin position="284"/>
        <end position="305"/>
    </location>
</feature>
<dbReference type="PANTHER" id="PTHR30238:SF0">
    <property type="entry name" value="THYLAKOID MEMBRANE PROTEIN TERC, CHLOROPLASTIC"/>
    <property type="match status" value="1"/>
</dbReference>